<dbReference type="Proteomes" id="UP000542125">
    <property type="component" value="Unassembled WGS sequence"/>
</dbReference>
<sequence>MAASRSSAPAPIRVGIGGWTYEPWRETFYPDDVSQKNELHFASRQVTAIEINGTYYSGQKPETFAKWRDDTPDGFKFSVKASRYATNRKVLAEAGESVERFVNGGVTELGDKLGPVLWQFAATKKFDPDDFGGFLDLLPDRVAGVPMRHVMDVRHASFMTPEYLALARKHKVATVFTDSDEFPSFADPTSDFVYARLMQAQSRLKTGYGPKALDQWTARARAWAAGPLPDDVPYVPDAKPAKAGKREVWMFFINGAKERAPAGAMALIKRLGKAG</sequence>
<dbReference type="InterPro" id="IPR036520">
    <property type="entry name" value="UPF0759_sf"/>
</dbReference>
<protein>
    <submittedName>
        <fullName evidence="1">Uncharacterized protein YecE (DUF72 family)</fullName>
    </submittedName>
</protein>
<dbReference type="Gene3D" id="3.20.20.410">
    <property type="entry name" value="Protein of unknown function UPF0759"/>
    <property type="match status" value="1"/>
</dbReference>
<proteinExistence type="predicted"/>
<dbReference type="AlphaFoldDB" id="A0A7Y9IQ12"/>
<dbReference type="PANTHER" id="PTHR30348">
    <property type="entry name" value="UNCHARACTERIZED PROTEIN YECE"/>
    <property type="match status" value="1"/>
</dbReference>
<dbReference type="SUPFAM" id="SSF117396">
    <property type="entry name" value="TM1631-like"/>
    <property type="match status" value="1"/>
</dbReference>
<evidence type="ECO:0000313" key="2">
    <source>
        <dbReference type="Proteomes" id="UP000542125"/>
    </source>
</evidence>
<name>A0A7Y9IQ12_9BURK</name>
<organism evidence="1 2">
    <name type="scientific">Pigmentiphaga litoralis</name>
    <dbReference type="NCBI Taxonomy" id="516702"/>
    <lineage>
        <taxon>Bacteria</taxon>
        <taxon>Pseudomonadati</taxon>
        <taxon>Pseudomonadota</taxon>
        <taxon>Betaproteobacteria</taxon>
        <taxon>Burkholderiales</taxon>
        <taxon>Alcaligenaceae</taxon>
        <taxon>Pigmentiphaga</taxon>
    </lineage>
</organism>
<gene>
    <name evidence="1" type="ORF">FHW18_000037</name>
</gene>
<dbReference type="InterPro" id="IPR002763">
    <property type="entry name" value="DUF72"/>
</dbReference>
<evidence type="ECO:0000313" key="1">
    <source>
        <dbReference type="EMBL" id="NYE80766.1"/>
    </source>
</evidence>
<dbReference type="Pfam" id="PF01904">
    <property type="entry name" value="DUF72"/>
    <property type="match status" value="1"/>
</dbReference>
<accession>A0A7Y9IQ12</accession>
<comment type="caution">
    <text evidence="1">The sequence shown here is derived from an EMBL/GenBank/DDBJ whole genome shotgun (WGS) entry which is preliminary data.</text>
</comment>
<dbReference type="EMBL" id="JACBYR010000001">
    <property type="protein sequence ID" value="NYE80766.1"/>
    <property type="molecule type" value="Genomic_DNA"/>
</dbReference>
<dbReference type="PANTHER" id="PTHR30348:SF4">
    <property type="entry name" value="DUF72 DOMAIN-CONTAINING PROTEIN"/>
    <property type="match status" value="1"/>
</dbReference>
<keyword evidence="2" id="KW-1185">Reference proteome</keyword>
<dbReference type="RefSeq" id="WP_179582194.1">
    <property type="nucleotide sequence ID" value="NZ_JACBYR010000001.1"/>
</dbReference>
<reference evidence="1 2" key="1">
    <citation type="submission" date="2020-07" db="EMBL/GenBank/DDBJ databases">
        <title>Genomic Encyclopedia of Type Strains, Phase IV (KMG-V): Genome sequencing to study the core and pangenomes of soil and plant-associated prokaryotes.</title>
        <authorList>
            <person name="Whitman W."/>
        </authorList>
    </citation>
    <scope>NUCLEOTIDE SEQUENCE [LARGE SCALE GENOMIC DNA]</scope>
    <source>
        <strain evidence="1 2">SAS40</strain>
    </source>
</reference>